<dbReference type="SUPFAM" id="SSF55781">
    <property type="entry name" value="GAF domain-like"/>
    <property type="match status" value="1"/>
</dbReference>
<dbReference type="Gene3D" id="3.30.450.20">
    <property type="entry name" value="PAS domain"/>
    <property type="match status" value="1"/>
</dbReference>
<dbReference type="SMART" id="SM00044">
    <property type="entry name" value="CYCc"/>
    <property type="match status" value="1"/>
</dbReference>
<evidence type="ECO:0000259" key="1">
    <source>
        <dbReference type="PROSITE" id="PS50112"/>
    </source>
</evidence>
<dbReference type="InterPro" id="IPR013767">
    <property type="entry name" value="PAS_fold"/>
</dbReference>
<dbReference type="Proteomes" id="UP000192343">
    <property type="component" value="Unassembled WGS sequence"/>
</dbReference>
<sequence length="523" mass="59287">MLTTQEEALTQLVRTSMLMSEEFQFRPLISRLVEQAQDVTQSDLSAFYVYENPANAKSRLRLGYKRGRYEIPKSLNAGNEIVDFIGDCGEAVVLLERKPSPFLGVLLHDEMKSGMAIPIKTAREKIGILFINSRSTGFYSRIRFAFVESFTRLAGGMLHNARLLQETREYLQRIEEMERYQENIFSSMTNLLITTDESGAIHYFNQAAAERMNLSREDIGRRISDFFHKRIGKKVINALEKTQESGNEVLGIEGIFKGNEKEIDFSLNLSPLKGKRGRHEGLTLLFTDQSRERELKENMEVAKEERRVIKDMFARYMSNDLVQQLMDTPDLIKPGGDQKRATLFFADIVGYTAFSEGKEPAYIIELLNGFFSEAVEVVLKNRGYIDKFIGDCIMAAWGVPLFSEEQDAVNAVSTAVELQHMVKDKKRRFFTGEAKDLRLAIGMNTGPLVAGNLGSSQRMDYTVIGDTVNLAARLEGVAGADEIIITQETLELIDGKFKVEKREPVRVKGKVKPIQIYNVTDFR</sequence>
<proteinExistence type="predicted"/>
<dbReference type="GO" id="GO:0035556">
    <property type="term" value="P:intracellular signal transduction"/>
    <property type="evidence" value="ECO:0007669"/>
    <property type="project" value="InterPro"/>
</dbReference>
<dbReference type="Gene3D" id="3.30.450.40">
    <property type="match status" value="1"/>
</dbReference>
<feature type="domain" description="Guanylate cyclase" evidence="2">
    <location>
        <begin position="342"/>
        <end position="475"/>
    </location>
</feature>
<dbReference type="SMART" id="SM00091">
    <property type="entry name" value="PAS"/>
    <property type="match status" value="1"/>
</dbReference>
<feature type="domain" description="PAS" evidence="1">
    <location>
        <begin position="177"/>
        <end position="246"/>
    </location>
</feature>
<dbReference type="InterPro" id="IPR000014">
    <property type="entry name" value="PAS"/>
</dbReference>
<dbReference type="AlphaFoldDB" id="A0A1Y1RZC6"/>
<dbReference type="SUPFAM" id="SSF55073">
    <property type="entry name" value="Nucleotide cyclase"/>
    <property type="match status" value="1"/>
</dbReference>
<comment type="caution">
    <text evidence="3">The sequence shown here is derived from an EMBL/GenBank/DDBJ whole genome shotgun (WGS) entry which is preliminary data.</text>
</comment>
<dbReference type="EMBL" id="MWQY01000007">
    <property type="protein sequence ID" value="ORC35981.1"/>
    <property type="molecule type" value="Genomic_DNA"/>
</dbReference>
<dbReference type="OrthoDB" id="9806704at2"/>
<evidence type="ECO:0000313" key="3">
    <source>
        <dbReference type="EMBL" id="ORC35981.1"/>
    </source>
</evidence>
<keyword evidence="4" id="KW-1185">Reference proteome</keyword>
<dbReference type="PANTHER" id="PTHR43081:SF1">
    <property type="entry name" value="ADENYLATE CYCLASE, TERMINAL-DIFFERENTIATION SPECIFIC"/>
    <property type="match status" value="1"/>
</dbReference>
<dbReference type="InterPro" id="IPR029016">
    <property type="entry name" value="GAF-like_dom_sf"/>
</dbReference>
<gene>
    <name evidence="3" type="ORF">B4O97_07890</name>
</gene>
<dbReference type="SUPFAM" id="SSF55785">
    <property type="entry name" value="PYP-like sensor domain (PAS domain)"/>
    <property type="match status" value="1"/>
</dbReference>
<dbReference type="CDD" id="cd07302">
    <property type="entry name" value="CHD"/>
    <property type="match status" value="1"/>
</dbReference>
<dbReference type="GO" id="GO:0004016">
    <property type="term" value="F:adenylate cyclase activity"/>
    <property type="evidence" value="ECO:0007669"/>
    <property type="project" value="UniProtKB-ARBA"/>
</dbReference>
<dbReference type="GO" id="GO:0006355">
    <property type="term" value="P:regulation of DNA-templated transcription"/>
    <property type="evidence" value="ECO:0007669"/>
    <property type="project" value="InterPro"/>
</dbReference>
<evidence type="ECO:0000259" key="2">
    <source>
        <dbReference type="PROSITE" id="PS50125"/>
    </source>
</evidence>
<dbReference type="STRING" id="1963862.B4O97_07890"/>
<dbReference type="GO" id="GO:0006171">
    <property type="term" value="P:cAMP biosynthetic process"/>
    <property type="evidence" value="ECO:0007669"/>
    <property type="project" value="TreeGrafter"/>
</dbReference>
<dbReference type="InterPro" id="IPR035965">
    <property type="entry name" value="PAS-like_dom_sf"/>
</dbReference>
<dbReference type="PANTHER" id="PTHR43081">
    <property type="entry name" value="ADENYLATE CYCLASE, TERMINAL-DIFFERENTIATION SPECIFIC-RELATED"/>
    <property type="match status" value="1"/>
</dbReference>
<protein>
    <submittedName>
        <fullName evidence="3">Guanylate cyclase</fullName>
    </submittedName>
</protein>
<dbReference type="Gene3D" id="3.30.70.1230">
    <property type="entry name" value="Nucleotide cyclase"/>
    <property type="match status" value="1"/>
</dbReference>
<reference evidence="3 4" key="1">
    <citation type="submission" date="2017-03" db="EMBL/GenBank/DDBJ databases">
        <title>Draft Genome sequence of Marispirochaeta sp. strain JC444.</title>
        <authorList>
            <person name="Shivani Y."/>
            <person name="Subhash Y."/>
            <person name="Sasikala C."/>
            <person name="Ramana C."/>
        </authorList>
    </citation>
    <scope>NUCLEOTIDE SEQUENCE [LARGE SCALE GENOMIC DNA]</scope>
    <source>
        <strain evidence="3 4">JC444</strain>
    </source>
</reference>
<dbReference type="InterPro" id="IPR050697">
    <property type="entry name" value="Adenylyl/Guanylyl_Cyclase_3/4"/>
</dbReference>
<accession>A0A1Y1RZC6</accession>
<name>A0A1Y1RZC6_9SPIO</name>
<dbReference type="InterPro" id="IPR029787">
    <property type="entry name" value="Nucleotide_cyclase"/>
</dbReference>
<organism evidence="3 4">
    <name type="scientific">Marispirochaeta aestuarii</name>
    <dbReference type="NCBI Taxonomy" id="1963862"/>
    <lineage>
        <taxon>Bacteria</taxon>
        <taxon>Pseudomonadati</taxon>
        <taxon>Spirochaetota</taxon>
        <taxon>Spirochaetia</taxon>
        <taxon>Spirochaetales</taxon>
        <taxon>Spirochaetaceae</taxon>
        <taxon>Marispirochaeta</taxon>
    </lineage>
</organism>
<evidence type="ECO:0000313" key="4">
    <source>
        <dbReference type="Proteomes" id="UP000192343"/>
    </source>
</evidence>
<dbReference type="PROSITE" id="PS50112">
    <property type="entry name" value="PAS"/>
    <property type="match status" value="1"/>
</dbReference>
<dbReference type="Pfam" id="PF00211">
    <property type="entry name" value="Guanylate_cyc"/>
    <property type="match status" value="1"/>
</dbReference>
<dbReference type="Pfam" id="PF00989">
    <property type="entry name" value="PAS"/>
    <property type="match status" value="1"/>
</dbReference>
<dbReference type="CDD" id="cd00130">
    <property type="entry name" value="PAS"/>
    <property type="match status" value="1"/>
</dbReference>
<dbReference type="InterPro" id="IPR001054">
    <property type="entry name" value="A/G_cyclase"/>
</dbReference>
<dbReference type="RefSeq" id="WP_083049806.1">
    <property type="nucleotide sequence ID" value="NZ_CAXXQO010000003.1"/>
</dbReference>
<dbReference type="PROSITE" id="PS50125">
    <property type="entry name" value="GUANYLATE_CYCLASE_2"/>
    <property type="match status" value="1"/>
</dbReference>